<dbReference type="InterPro" id="IPR002088">
    <property type="entry name" value="Prenyl_trans_a"/>
</dbReference>
<evidence type="ECO:0000256" key="2">
    <source>
        <dbReference type="ARBA" id="ARBA00006734"/>
    </source>
</evidence>
<sequence length="489" mass="55657">MLLKLLLLVCLAALSNAGLISPVYNAPYAYGGWNPYSSYPAQPAIASQHSNILRSPFNLGQVSTYTKSIDTPFSSVRKADVRVSNPGVAIAPAYTRFASPLVSHVGVAAPVAKVATTAGLLGVAYSAAPTVSHMTYTNGLGLAYGCFVVVDFRRARNMSDSGDSDVAWTYYKDRPEWNDVTPVPENEGPNLVVVIAHSEKFVDVYDYFRAVLQKNEKSERALHLTKDAVELNPANYTVWQYRRDLLKALGSDLRSELDYVELVIKNSPKNYQVWHHRRVLVEWLQDPTQELELTGDALMQDPKNYHAWQHRQWAIKTFGLYEKEMDFVDNLITDDVRNNSAWNQRYFVVNNHLGWSDLNVQREICYTLEKIKFIKNNESAWNYLKGVLIHDKRGLSGNAVVTSFCEELYKNKCRSPYLLAFIIDICDEAIKKGETNCLHNANRAVELCQALATKYDKIRSKYWNYMCEKFKKAQQQEESNKDKVENMDE</sequence>
<dbReference type="EMBL" id="JACKWZ010000008">
    <property type="protein sequence ID" value="KAF9423558.1"/>
    <property type="molecule type" value="Genomic_DNA"/>
</dbReference>
<dbReference type="Pfam" id="PF01239">
    <property type="entry name" value="PPTA"/>
    <property type="match status" value="4"/>
</dbReference>
<keyword evidence="5" id="KW-0193">Cuticle</keyword>
<evidence type="ECO:0000313" key="16">
    <source>
        <dbReference type="EMBL" id="KAF9423558.1"/>
    </source>
</evidence>
<keyword evidence="9" id="KW-0460">Magnesium</keyword>
<evidence type="ECO:0000313" key="17">
    <source>
        <dbReference type="Proteomes" id="UP000648187"/>
    </source>
</evidence>
<accession>A0A835GQ05</accession>
<dbReference type="PROSITE" id="PS51147">
    <property type="entry name" value="PFTA"/>
    <property type="match status" value="5"/>
</dbReference>
<dbReference type="GO" id="GO:0005965">
    <property type="term" value="C:protein farnesyltransferase complex"/>
    <property type="evidence" value="ECO:0007669"/>
    <property type="project" value="TreeGrafter"/>
</dbReference>
<evidence type="ECO:0000256" key="14">
    <source>
        <dbReference type="ARBA" id="ARBA00043219"/>
    </source>
</evidence>
<dbReference type="InterPro" id="IPR022727">
    <property type="entry name" value="Cuticle_C1"/>
</dbReference>
<evidence type="ECO:0000256" key="6">
    <source>
        <dbReference type="ARBA" id="ARBA00022602"/>
    </source>
</evidence>
<dbReference type="PANTHER" id="PTHR11129">
    <property type="entry name" value="PROTEIN FARNESYLTRANSFERASE ALPHA SUBUNIT/RAB GERANYLGERANYL TRANSFERASE ALPHA SUBUNIT"/>
    <property type="match status" value="1"/>
</dbReference>
<comment type="caution">
    <text evidence="16">The sequence shown here is derived from an EMBL/GenBank/DDBJ whole genome shotgun (WGS) entry which is preliminary data.</text>
</comment>
<evidence type="ECO:0000256" key="9">
    <source>
        <dbReference type="ARBA" id="ARBA00022842"/>
    </source>
</evidence>
<keyword evidence="7" id="KW-0808">Transferase</keyword>
<dbReference type="SUPFAM" id="SSF48439">
    <property type="entry name" value="Protein prenylyltransferase"/>
    <property type="match status" value="1"/>
</dbReference>
<evidence type="ECO:0000256" key="1">
    <source>
        <dbReference type="ARBA" id="ARBA00001946"/>
    </source>
</evidence>
<evidence type="ECO:0000256" key="12">
    <source>
        <dbReference type="ARBA" id="ARBA00042436"/>
    </source>
</evidence>
<evidence type="ECO:0000256" key="4">
    <source>
        <dbReference type="ARBA" id="ARBA00012702"/>
    </source>
</evidence>
<comment type="similarity">
    <text evidence="2">Belongs to the protein prenyltransferase subunit alpha family.</text>
</comment>
<proteinExistence type="inferred from homology"/>
<dbReference type="EC" id="2.5.1.59" evidence="3"/>
<evidence type="ECO:0000256" key="10">
    <source>
        <dbReference type="ARBA" id="ARBA00040965"/>
    </source>
</evidence>
<keyword evidence="6" id="KW-0637">Prenyltransferase</keyword>
<dbReference type="GO" id="GO:0005953">
    <property type="term" value="C:CAAX-protein geranylgeranyltransferase complex"/>
    <property type="evidence" value="ECO:0007669"/>
    <property type="project" value="TreeGrafter"/>
</dbReference>
<evidence type="ECO:0000256" key="11">
    <source>
        <dbReference type="ARBA" id="ARBA00041392"/>
    </source>
</evidence>
<comment type="cofactor">
    <cofactor evidence="1">
        <name>Mg(2+)</name>
        <dbReference type="ChEBI" id="CHEBI:18420"/>
    </cofactor>
</comment>
<evidence type="ECO:0000256" key="13">
    <source>
        <dbReference type="ARBA" id="ARBA00043086"/>
    </source>
</evidence>
<dbReference type="Proteomes" id="UP000648187">
    <property type="component" value="Unassembled WGS sequence"/>
</dbReference>
<feature type="chain" id="PRO_5032435738" description="Protein farnesyltransferase/geranylgeranyltransferase type-1 subunit alpha" evidence="15">
    <location>
        <begin position="18"/>
        <end position="489"/>
    </location>
</feature>
<gene>
    <name evidence="16" type="ORF">HW555_001113</name>
</gene>
<evidence type="ECO:0000256" key="8">
    <source>
        <dbReference type="ARBA" id="ARBA00022737"/>
    </source>
</evidence>
<evidence type="ECO:0000256" key="7">
    <source>
        <dbReference type="ARBA" id="ARBA00022679"/>
    </source>
</evidence>
<keyword evidence="17" id="KW-1185">Reference proteome</keyword>
<reference evidence="16" key="1">
    <citation type="submission" date="2020-08" db="EMBL/GenBank/DDBJ databases">
        <title>Spodoptera exigua strain:BAW_Kor-Di-RS1 Genome sequencing and assembly.</title>
        <authorList>
            <person name="Kim J."/>
            <person name="Nam H.Y."/>
            <person name="Kwon M."/>
            <person name="Choi J.H."/>
            <person name="Cho S.R."/>
            <person name="Kim G.-H."/>
        </authorList>
    </citation>
    <scope>NUCLEOTIDE SEQUENCE</scope>
    <source>
        <strain evidence="16">BAW_Kor-Di-RS1</strain>
        <tissue evidence="16">Whole-body</tissue>
    </source>
</reference>
<dbReference type="AlphaFoldDB" id="A0A835GQ05"/>
<evidence type="ECO:0000256" key="3">
    <source>
        <dbReference type="ARBA" id="ARBA00012700"/>
    </source>
</evidence>
<dbReference type="PANTHER" id="PTHR11129:SF1">
    <property type="entry name" value="PROTEIN FARNESYLTRANSFERASE_GERANYLGERANYLTRANSFERASE TYPE-1 SUBUNIT ALPHA"/>
    <property type="match status" value="1"/>
</dbReference>
<dbReference type="Pfam" id="PF11018">
    <property type="entry name" value="Cuticle_3"/>
    <property type="match status" value="1"/>
</dbReference>
<name>A0A835GQ05_SPOEX</name>
<keyword evidence="8" id="KW-0677">Repeat</keyword>
<dbReference type="Gene3D" id="1.25.40.120">
    <property type="entry name" value="Protein prenylyltransferase"/>
    <property type="match status" value="1"/>
</dbReference>
<feature type="signal peptide" evidence="15">
    <location>
        <begin position="1"/>
        <end position="17"/>
    </location>
</feature>
<dbReference type="EC" id="2.5.1.58" evidence="4"/>
<dbReference type="GO" id="GO:0004662">
    <property type="term" value="F:CAAX-protein geranylgeranyltransferase activity"/>
    <property type="evidence" value="ECO:0007669"/>
    <property type="project" value="UniProtKB-EC"/>
</dbReference>
<protein>
    <recommendedName>
        <fullName evidence="10">Protein farnesyltransferase/geranylgeranyltransferase type-1 subunit alpha</fullName>
        <ecNumber evidence="4">2.5.1.58</ecNumber>
        <ecNumber evidence="3">2.5.1.59</ecNumber>
    </recommendedName>
    <alternativeName>
        <fullName evidence="13">CAAX farnesyltransferase subunit alpha</fullName>
    </alternativeName>
    <alternativeName>
        <fullName evidence="12">FTase-alpha</fullName>
    </alternativeName>
    <alternativeName>
        <fullName evidence="11">Ras proteins prenyltransferase subunit alpha</fullName>
    </alternativeName>
    <alternativeName>
        <fullName evidence="14">Type I protein geranyl-geranyltransferase subunit alpha</fullName>
    </alternativeName>
</protein>
<organism evidence="16 17">
    <name type="scientific">Spodoptera exigua</name>
    <name type="common">Beet armyworm</name>
    <name type="synonym">Noctua fulgens</name>
    <dbReference type="NCBI Taxonomy" id="7107"/>
    <lineage>
        <taxon>Eukaryota</taxon>
        <taxon>Metazoa</taxon>
        <taxon>Ecdysozoa</taxon>
        <taxon>Arthropoda</taxon>
        <taxon>Hexapoda</taxon>
        <taxon>Insecta</taxon>
        <taxon>Pterygota</taxon>
        <taxon>Neoptera</taxon>
        <taxon>Endopterygota</taxon>
        <taxon>Lepidoptera</taxon>
        <taxon>Glossata</taxon>
        <taxon>Ditrysia</taxon>
        <taxon>Noctuoidea</taxon>
        <taxon>Noctuidae</taxon>
        <taxon>Amphipyrinae</taxon>
        <taxon>Spodoptera</taxon>
    </lineage>
</organism>
<evidence type="ECO:0000256" key="15">
    <source>
        <dbReference type="SAM" id="SignalP"/>
    </source>
</evidence>
<dbReference type="GO" id="GO:0004660">
    <property type="term" value="F:protein farnesyltransferase activity"/>
    <property type="evidence" value="ECO:0007669"/>
    <property type="project" value="UniProtKB-EC"/>
</dbReference>
<keyword evidence="15" id="KW-0732">Signal</keyword>
<dbReference type="GO" id="GO:0042302">
    <property type="term" value="F:structural constituent of cuticle"/>
    <property type="evidence" value="ECO:0007669"/>
    <property type="project" value="UniProtKB-KW"/>
</dbReference>
<evidence type="ECO:0000256" key="5">
    <source>
        <dbReference type="ARBA" id="ARBA00022460"/>
    </source>
</evidence>